<sequence>MFVTRPLSLFKTSPEAVSELLPEGPNSGYLVTTDEEWENEARSCGGLFKDKRIKDFPFPQNRILTVEYSEYHGQHWMFYHDKVLFVPVIGQPLSANMYYVIMAQGKYKGQACSCSKEEDKSTYCFCNHIRDIKPRPLDFSNIYQQVLIKRCGKAQFVASSIASDGYAPRFLRRKGWRVYASSSQQIPLHDVNGVDIAVRNPHPSSDFPISNTRSMSVVMGGWHCPFMFIKEEDTTVKGQMERSPFYEMTLERFWEQIFACENSYSGQENVVAINTSVKMEVVRLFGEEEVRTEDIRVGDGWVWFRIQKSGAKRNVGLSLPMLESMRVEAKRGDWVEREEREVRIERVDEFKGDGGWSRYGSYVLVDRFVLKRMDGSLVLICDFRHTHQLQAKWE</sequence>
<reference evidence="1 2" key="1">
    <citation type="submission" date="2021-07" db="EMBL/GenBank/DDBJ databases">
        <title>The Aristolochia fimbriata genome: insights into angiosperm evolution, floral development and chemical biosynthesis.</title>
        <authorList>
            <person name="Jiao Y."/>
        </authorList>
    </citation>
    <scope>NUCLEOTIDE SEQUENCE [LARGE SCALE GENOMIC DNA]</scope>
    <source>
        <strain evidence="1">IBCAS-2021</strain>
        <tissue evidence="1">Leaf</tissue>
    </source>
</reference>
<proteinExistence type="predicted"/>
<evidence type="ECO:0000313" key="1">
    <source>
        <dbReference type="EMBL" id="KAG9448683.1"/>
    </source>
</evidence>
<dbReference type="EMBL" id="JAINDJ010000004">
    <property type="protein sequence ID" value="KAG9448683.1"/>
    <property type="molecule type" value="Genomic_DNA"/>
</dbReference>
<dbReference type="Pfam" id="PF06880">
    <property type="entry name" value="DUF1262"/>
    <property type="match status" value="1"/>
</dbReference>
<organism evidence="1 2">
    <name type="scientific">Aristolochia fimbriata</name>
    <name type="common">White veined hardy Dutchman's pipe vine</name>
    <dbReference type="NCBI Taxonomy" id="158543"/>
    <lineage>
        <taxon>Eukaryota</taxon>
        <taxon>Viridiplantae</taxon>
        <taxon>Streptophyta</taxon>
        <taxon>Embryophyta</taxon>
        <taxon>Tracheophyta</taxon>
        <taxon>Spermatophyta</taxon>
        <taxon>Magnoliopsida</taxon>
        <taxon>Magnoliidae</taxon>
        <taxon>Piperales</taxon>
        <taxon>Aristolochiaceae</taxon>
        <taxon>Aristolochia</taxon>
    </lineage>
</organism>
<keyword evidence="2" id="KW-1185">Reference proteome</keyword>
<dbReference type="AlphaFoldDB" id="A0AAV7EN76"/>
<dbReference type="InterPro" id="IPR010683">
    <property type="entry name" value="DUF1262"/>
</dbReference>
<dbReference type="Proteomes" id="UP000825729">
    <property type="component" value="Unassembled WGS sequence"/>
</dbReference>
<dbReference type="PANTHER" id="PTHR31050">
    <property type="entry name" value="OS08G0413200 PROTEIN"/>
    <property type="match status" value="1"/>
</dbReference>
<protein>
    <submittedName>
        <fullName evidence="1">Uncharacterized protein</fullName>
    </submittedName>
</protein>
<name>A0AAV7EN76_ARIFI</name>
<dbReference type="PANTHER" id="PTHR31050:SF3">
    <property type="entry name" value="OS08G0412800 PROTEIN"/>
    <property type="match status" value="1"/>
</dbReference>
<evidence type="ECO:0000313" key="2">
    <source>
        <dbReference type="Proteomes" id="UP000825729"/>
    </source>
</evidence>
<gene>
    <name evidence="1" type="ORF">H6P81_008648</name>
</gene>
<accession>A0AAV7EN76</accession>
<comment type="caution">
    <text evidence="1">The sequence shown here is derived from an EMBL/GenBank/DDBJ whole genome shotgun (WGS) entry which is preliminary data.</text>
</comment>